<proteinExistence type="inferred from homology"/>
<keyword evidence="2 6" id="KW-0929">Antimicrobial</keyword>
<dbReference type="NCBIfam" id="TIGR03731">
    <property type="entry name" value="lantibio_gallid"/>
    <property type="match status" value="1"/>
</dbReference>
<evidence type="ECO:0000256" key="5">
    <source>
        <dbReference type="ARBA" id="ARBA00023048"/>
    </source>
</evidence>
<evidence type="ECO:0000313" key="8">
    <source>
        <dbReference type="Proteomes" id="UP000743899"/>
    </source>
</evidence>
<dbReference type="NCBIfam" id="NF038155">
    <property type="entry name" value="lanthi_I_FDLD"/>
    <property type="match status" value="1"/>
</dbReference>
<comment type="function">
    <text evidence="6">Lanthionine-containing peptide antibiotic (lantibiotic) active on Gram-positive bacteria. The bactericidal activity of lantibiotics is based on depolarization of energized bacterial cytoplasmic membranes, initiated by the formation of aqueous transmembrane pores.</text>
</comment>
<keyword evidence="3 6" id="KW-0425">Lantibiotic</keyword>
<gene>
    <name evidence="7" type="ORF">GW534_14685</name>
</gene>
<keyword evidence="8" id="KW-1185">Reference proteome</keyword>
<name>A0ABX0A641_9BACI</name>
<organism evidence="7 8">
    <name type="scientific">Pallidibacillus pasinlerensis</name>
    <dbReference type="NCBI Taxonomy" id="2703818"/>
    <lineage>
        <taxon>Bacteria</taxon>
        <taxon>Bacillati</taxon>
        <taxon>Bacillota</taxon>
        <taxon>Bacilli</taxon>
        <taxon>Bacillales</taxon>
        <taxon>Bacillaceae</taxon>
        <taxon>Pallidibacillus</taxon>
    </lineage>
</organism>
<keyword evidence="4 6" id="KW-0044">Antibiotic</keyword>
<protein>
    <recommendedName>
        <fullName evidence="6">Lantibiotic</fullName>
    </recommendedName>
</protein>
<dbReference type="Pfam" id="PF02052">
    <property type="entry name" value="Gallidermin"/>
    <property type="match status" value="1"/>
</dbReference>
<reference evidence="7 8" key="1">
    <citation type="submission" date="2020-01" db="EMBL/GenBank/DDBJ databases">
        <title>A novel Bacillus sp. from Pasinler.</title>
        <authorList>
            <person name="Adiguzel A."/>
            <person name="Ay H."/>
            <person name="Baltaci M.O."/>
        </authorList>
    </citation>
    <scope>NUCLEOTIDE SEQUENCE [LARGE SCALE GENOMIC DNA]</scope>
    <source>
        <strain evidence="7 8">P1</strain>
    </source>
</reference>
<evidence type="ECO:0000256" key="6">
    <source>
        <dbReference type="RuleBase" id="RU362078"/>
    </source>
</evidence>
<accession>A0ABX0A641</accession>
<evidence type="ECO:0000256" key="3">
    <source>
        <dbReference type="ARBA" id="ARBA00022789"/>
    </source>
</evidence>
<evidence type="ECO:0000256" key="1">
    <source>
        <dbReference type="ARBA" id="ARBA00009379"/>
    </source>
</evidence>
<dbReference type="Proteomes" id="UP000743899">
    <property type="component" value="Unassembled WGS sequence"/>
</dbReference>
<comment type="PTM">
    <text evidence="6">Maturation of lantibiotics involves the enzymatic conversion of Thr, and Ser into dehydrated AA and the formation of thioether bonds with cysteine. This is followed by membrane translocation and cleavage of the modified precursor.</text>
</comment>
<dbReference type="EMBL" id="JAACYS010000093">
    <property type="protein sequence ID" value="NCU18919.1"/>
    <property type="molecule type" value="Genomic_DNA"/>
</dbReference>
<comment type="similarity">
    <text evidence="1 6">Belongs to the type A lantibiotic family.</text>
</comment>
<sequence length="55" mass="5983">MAKYDDFDLDIVVKKQDNSVQPNITSKSLCTPGCITGVLMCFTQSCASCNSCVRC</sequence>
<evidence type="ECO:0000256" key="4">
    <source>
        <dbReference type="ARBA" id="ARBA00023022"/>
    </source>
</evidence>
<evidence type="ECO:0000313" key="7">
    <source>
        <dbReference type="EMBL" id="NCU18919.1"/>
    </source>
</evidence>
<comment type="caution">
    <text evidence="7">The sequence shown here is derived from an EMBL/GenBank/DDBJ whole genome shotgun (WGS) entry which is preliminary data.</text>
</comment>
<evidence type="ECO:0000256" key="2">
    <source>
        <dbReference type="ARBA" id="ARBA00022529"/>
    </source>
</evidence>
<dbReference type="RefSeq" id="WP_161921747.1">
    <property type="nucleotide sequence ID" value="NZ_JAACYS010000093.1"/>
</dbReference>
<dbReference type="InterPro" id="IPR006079">
    <property type="entry name" value="Lantibiotic_typ-A_Bacillales"/>
</dbReference>
<keyword evidence="5 6" id="KW-0078">Bacteriocin</keyword>